<keyword evidence="3" id="KW-1185">Reference proteome</keyword>
<evidence type="ECO:0000313" key="3">
    <source>
        <dbReference type="Proteomes" id="UP001212326"/>
    </source>
</evidence>
<feature type="transmembrane region" description="Helical" evidence="1">
    <location>
        <begin position="181"/>
        <end position="204"/>
    </location>
</feature>
<gene>
    <name evidence="2" type="ORF">O1G22_40705</name>
</gene>
<reference evidence="2 3" key="1">
    <citation type="submission" date="2022-12" db="EMBL/GenBank/DDBJ databases">
        <authorList>
            <person name="Mo P."/>
        </authorList>
    </citation>
    <scope>NUCLEOTIDE SEQUENCE [LARGE SCALE GENOMIC DNA]</scope>
    <source>
        <strain evidence="2 3">HUAS 2-6</strain>
    </source>
</reference>
<dbReference type="RefSeq" id="WP_270085914.1">
    <property type="nucleotide sequence ID" value="NZ_CP115300.1"/>
</dbReference>
<sequence>MSMLVLKLFLAPALVVASSLAGRRWGPTLAGTLVALPIVAGPILFITTLEHGEVFAARAASASLLGLVSLALFAVVFAQLSRRPGTGQWAVTLLLSWLLCLLADLALARLVVPAVLALGVSFAATASGARVLGRTGTEVGPSRAVTPPPWWDLPARAAATALLVTALTTAAAHLGPDLTGVLAPFPIGTSVVAGFTLAQGGAPLAGATLRGVLRGLWGFAAFCFLVSVLVEPLGAVPAFTIAVIGTLALQLALSRLGAATAARALAAEAALGARTGS</sequence>
<feature type="transmembrane region" description="Helical" evidence="1">
    <location>
        <begin position="86"/>
        <end position="107"/>
    </location>
</feature>
<keyword evidence="1" id="KW-1133">Transmembrane helix</keyword>
<organism evidence="2 3">
    <name type="scientific">Streptomyces camelliae</name>
    <dbReference type="NCBI Taxonomy" id="3004093"/>
    <lineage>
        <taxon>Bacteria</taxon>
        <taxon>Bacillati</taxon>
        <taxon>Actinomycetota</taxon>
        <taxon>Actinomycetes</taxon>
        <taxon>Kitasatosporales</taxon>
        <taxon>Streptomycetaceae</taxon>
        <taxon>Streptomyces</taxon>
    </lineage>
</organism>
<protein>
    <submittedName>
        <fullName evidence="2">Uncharacterized protein</fullName>
    </submittedName>
</protein>
<dbReference type="Proteomes" id="UP001212326">
    <property type="component" value="Chromosome"/>
</dbReference>
<dbReference type="EMBL" id="CP115300">
    <property type="protein sequence ID" value="WBO68686.1"/>
    <property type="molecule type" value="Genomic_DNA"/>
</dbReference>
<name>A0ABY7PDL0_9ACTN</name>
<keyword evidence="1" id="KW-0472">Membrane</keyword>
<feature type="transmembrane region" description="Helical" evidence="1">
    <location>
        <begin position="114"/>
        <end position="133"/>
    </location>
</feature>
<evidence type="ECO:0000256" key="1">
    <source>
        <dbReference type="SAM" id="Phobius"/>
    </source>
</evidence>
<feature type="transmembrane region" description="Helical" evidence="1">
    <location>
        <begin position="29"/>
        <end position="47"/>
    </location>
</feature>
<keyword evidence="1" id="KW-0812">Transmembrane</keyword>
<accession>A0ABY7PDL0</accession>
<proteinExistence type="predicted"/>
<feature type="transmembrane region" description="Helical" evidence="1">
    <location>
        <begin position="59"/>
        <end position="80"/>
    </location>
</feature>
<evidence type="ECO:0000313" key="2">
    <source>
        <dbReference type="EMBL" id="WBO68686.1"/>
    </source>
</evidence>
<feature type="transmembrane region" description="Helical" evidence="1">
    <location>
        <begin position="216"/>
        <end position="249"/>
    </location>
</feature>